<dbReference type="PANTHER" id="PTHR35813:SF1">
    <property type="entry name" value="INNER MEMBRANE PROTEIN YBAN"/>
    <property type="match status" value="1"/>
</dbReference>
<organism evidence="2 3">
    <name type="scientific">Chelativorans composti</name>
    <dbReference type="NCBI Taxonomy" id="768533"/>
    <lineage>
        <taxon>Bacteria</taxon>
        <taxon>Pseudomonadati</taxon>
        <taxon>Pseudomonadota</taxon>
        <taxon>Alphaproteobacteria</taxon>
        <taxon>Hyphomicrobiales</taxon>
        <taxon>Phyllobacteriaceae</taxon>
        <taxon>Chelativorans</taxon>
    </lineage>
</organism>
<feature type="transmembrane region" description="Helical" evidence="1">
    <location>
        <begin position="6"/>
        <end position="39"/>
    </location>
</feature>
<accession>A0ABW5DHV1</accession>
<keyword evidence="1" id="KW-0472">Membrane</keyword>
<gene>
    <name evidence="2" type="ORF">ACFSMZ_12140</name>
</gene>
<feature type="transmembrane region" description="Helical" evidence="1">
    <location>
        <begin position="74"/>
        <end position="90"/>
    </location>
</feature>
<keyword evidence="1" id="KW-0812">Transmembrane</keyword>
<proteinExistence type="predicted"/>
<feature type="transmembrane region" description="Helical" evidence="1">
    <location>
        <begin position="96"/>
        <end position="113"/>
    </location>
</feature>
<name>A0ABW5DHV1_9HYPH</name>
<dbReference type="Proteomes" id="UP001597373">
    <property type="component" value="Unassembled WGS sequence"/>
</dbReference>
<evidence type="ECO:0000313" key="3">
    <source>
        <dbReference type="Proteomes" id="UP001597373"/>
    </source>
</evidence>
<dbReference type="PROSITE" id="PS51257">
    <property type="entry name" value="PROKAR_LIPOPROTEIN"/>
    <property type="match status" value="1"/>
</dbReference>
<evidence type="ECO:0000256" key="1">
    <source>
        <dbReference type="SAM" id="Phobius"/>
    </source>
</evidence>
<keyword evidence="3" id="KW-1185">Reference proteome</keyword>
<dbReference type="RefSeq" id="WP_345099330.1">
    <property type="nucleotide sequence ID" value="NZ_BAABGS010000053.1"/>
</dbReference>
<keyword evidence="1" id="KW-1133">Transmembrane helix</keyword>
<dbReference type="InterPro" id="IPR007401">
    <property type="entry name" value="DUF454"/>
</dbReference>
<reference evidence="3" key="1">
    <citation type="journal article" date="2019" name="Int. J. Syst. Evol. Microbiol.">
        <title>The Global Catalogue of Microorganisms (GCM) 10K type strain sequencing project: providing services to taxonomists for standard genome sequencing and annotation.</title>
        <authorList>
            <consortium name="The Broad Institute Genomics Platform"/>
            <consortium name="The Broad Institute Genome Sequencing Center for Infectious Disease"/>
            <person name="Wu L."/>
            <person name="Ma J."/>
        </authorList>
    </citation>
    <scope>NUCLEOTIDE SEQUENCE [LARGE SCALE GENOMIC DNA]</scope>
    <source>
        <strain evidence="3">KCTC 23707</strain>
    </source>
</reference>
<sequence length="121" mass="13095">MRLLWIIIGFVSVGCGVAGIVLPLVPTTPFLLLAAFVFARSSPRLHGMLLDHPRIGPIISNWNSHGVIDRRSKTLAVIMLIACFCISLYLRIPGWLLALQAVILGAVAVFILTRPGAPRGD</sequence>
<dbReference type="PANTHER" id="PTHR35813">
    <property type="entry name" value="INNER MEMBRANE PROTEIN YBAN"/>
    <property type="match status" value="1"/>
</dbReference>
<comment type="caution">
    <text evidence="2">The sequence shown here is derived from an EMBL/GenBank/DDBJ whole genome shotgun (WGS) entry which is preliminary data.</text>
</comment>
<evidence type="ECO:0000313" key="2">
    <source>
        <dbReference type="EMBL" id="MFD2260509.1"/>
    </source>
</evidence>
<dbReference type="PIRSF" id="PIRSF016789">
    <property type="entry name" value="DUF454"/>
    <property type="match status" value="1"/>
</dbReference>
<protein>
    <submittedName>
        <fullName evidence="2">YbaN family protein</fullName>
    </submittedName>
</protein>
<dbReference type="Pfam" id="PF04304">
    <property type="entry name" value="DUF454"/>
    <property type="match status" value="1"/>
</dbReference>
<dbReference type="EMBL" id="JBHUIR010000044">
    <property type="protein sequence ID" value="MFD2260509.1"/>
    <property type="molecule type" value="Genomic_DNA"/>
</dbReference>